<dbReference type="AlphaFoldDB" id="A0A1J5RLJ0"/>
<feature type="transmembrane region" description="Helical" evidence="1">
    <location>
        <begin position="27"/>
        <end position="46"/>
    </location>
</feature>
<keyword evidence="1" id="KW-0472">Membrane</keyword>
<dbReference type="InterPro" id="IPR007313">
    <property type="entry name" value="FxsA"/>
</dbReference>
<sequence length="132" mass="14565">MRFIIMLALLAFPVAEIWILISLAHHYGWWVAVYLIVIALLGLQLIRDEKLLFSGRMMQSLTQGGNPLKAMFGSARNIIAGILLIIPGVITDIIAVILLLIPIKNGGQNPPTYAGEKAANDDVIEGEFRRED</sequence>
<reference evidence="2" key="1">
    <citation type="submission" date="2016-10" db="EMBL/GenBank/DDBJ databases">
        <title>Sequence of Gallionella enrichment culture.</title>
        <authorList>
            <person name="Poehlein A."/>
            <person name="Muehling M."/>
            <person name="Daniel R."/>
        </authorList>
    </citation>
    <scope>NUCLEOTIDE SEQUENCE</scope>
</reference>
<dbReference type="PANTHER" id="PTHR35335">
    <property type="entry name" value="UPF0716 PROTEIN FXSA"/>
    <property type="match status" value="1"/>
</dbReference>
<name>A0A1J5RLJ0_9ZZZZ</name>
<dbReference type="EMBL" id="MLJW01000141">
    <property type="protein sequence ID" value="OIQ96894.1"/>
    <property type="molecule type" value="Genomic_DNA"/>
</dbReference>
<evidence type="ECO:0000313" key="2">
    <source>
        <dbReference type="EMBL" id="OIQ96894.1"/>
    </source>
</evidence>
<keyword evidence="1" id="KW-0812">Transmembrane</keyword>
<accession>A0A1J5RLJ0</accession>
<keyword evidence="1" id="KW-1133">Transmembrane helix</keyword>
<organism evidence="2">
    <name type="scientific">mine drainage metagenome</name>
    <dbReference type="NCBI Taxonomy" id="410659"/>
    <lineage>
        <taxon>unclassified sequences</taxon>
        <taxon>metagenomes</taxon>
        <taxon>ecological metagenomes</taxon>
    </lineage>
</organism>
<dbReference type="NCBIfam" id="NF008528">
    <property type="entry name" value="PRK11463.1-2"/>
    <property type="match status" value="1"/>
</dbReference>
<gene>
    <name evidence="2" type="ORF">GALL_210910</name>
</gene>
<proteinExistence type="predicted"/>
<comment type="caution">
    <text evidence="2">The sequence shown here is derived from an EMBL/GenBank/DDBJ whole genome shotgun (WGS) entry which is preliminary data.</text>
</comment>
<dbReference type="GO" id="GO:0016020">
    <property type="term" value="C:membrane"/>
    <property type="evidence" value="ECO:0007669"/>
    <property type="project" value="InterPro"/>
</dbReference>
<dbReference type="PANTHER" id="PTHR35335:SF1">
    <property type="entry name" value="UPF0716 PROTEIN FXSA"/>
    <property type="match status" value="1"/>
</dbReference>
<protein>
    <submittedName>
        <fullName evidence="2">Phage T7 F exclusion suppressor FxsA</fullName>
    </submittedName>
</protein>
<feature type="transmembrane region" description="Helical" evidence="1">
    <location>
        <begin position="78"/>
        <end position="103"/>
    </location>
</feature>
<dbReference type="Pfam" id="PF04186">
    <property type="entry name" value="FxsA"/>
    <property type="match status" value="1"/>
</dbReference>
<evidence type="ECO:0000256" key="1">
    <source>
        <dbReference type="SAM" id="Phobius"/>
    </source>
</evidence>